<feature type="domain" description="Gfo/Idh/MocA-like oxidoreductase N-terminal" evidence="6">
    <location>
        <begin position="8"/>
        <end position="138"/>
    </location>
</feature>
<dbReference type="InterPro" id="IPR000683">
    <property type="entry name" value="Gfo/Idh/MocA-like_OxRdtase_N"/>
</dbReference>
<dbReference type="InterPro" id="IPR036291">
    <property type="entry name" value="NAD(P)-bd_dom_sf"/>
</dbReference>
<comment type="similarity">
    <text evidence="1">Belongs to the Gfo/Idh/MocA family.</text>
</comment>
<dbReference type="InterPro" id="IPR050984">
    <property type="entry name" value="Gfo/Idh/MocA_domain"/>
</dbReference>
<evidence type="ECO:0000259" key="6">
    <source>
        <dbReference type="Pfam" id="PF01408"/>
    </source>
</evidence>
<dbReference type="HOGENOM" id="CLU_307763_0_0_1"/>
<comment type="catalytic activity">
    <reaction evidence="5">
        <text>D-xylose + NADP(+) = D-xylono-1,5-lactone + NADPH + H(+)</text>
        <dbReference type="Rhea" id="RHEA:22000"/>
        <dbReference type="ChEBI" id="CHEBI:15378"/>
        <dbReference type="ChEBI" id="CHEBI:15867"/>
        <dbReference type="ChEBI" id="CHEBI:53455"/>
        <dbReference type="ChEBI" id="CHEBI:57783"/>
        <dbReference type="ChEBI" id="CHEBI:58349"/>
        <dbReference type="EC" id="1.1.1.179"/>
    </reaction>
</comment>
<evidence type="ECO:0000256" key="1">
    <source>
        <dbReference type="ARBA" id="ARBA00010928"/>
    </source>
</evidence>
<gene>
    <name evidence="8" type="ORF">CGGC5_5259</name>
</gene>
<keyword evidence="2" id="KW-0560">Oxidoreductase</keyword>
<dbReference type="EMBL" id="KB020587">
    <property type="protein sequence ID" value="ELA34965.1"/>
    <property type="molecule type" value="Genomic_DNA"/>
</dbReference>
<dbReference type="EC" id="1.1.1.179" evidence="3"/>
<dbReference type="Gene3D" id="3.30.360.10">
    <property type="entry name" value="Dihydrodipicolinate Reductase, domain 2"/>
    <property type="match status" value="1"/>
</dbReference>
<dbReference type="Pfam" id="PF01408">
    <property type="entry name" value="GFO_IDH_MocA"/>
    <property type="match status" value="1"/>
</dbReference>
<dbReference type="SUPFAM" id="SSF51735">
    <property type="entry name" value="NAD(P)-binding Rossmann-fold domains"/>
    <property type="match status" value="1"/>
</dbReference>
<dbReference type="InterPro" id="IPR055170">
    <property type="entry name" value="GFO_IDH_MocA-like_dom"/>
</dbReference>
<feature type="domain" description="GFO/IDH/MocA-like oxidoreductase" evidence="7">
    <location>
        <begin position="149"/>
        <end position="289"/>
    </location>
</feature>
<evidence type="ECO:0000256" key="2">
    <source>
        <dbReference type="ARBA" id="ARBA00023002"/>
    </source>
</evidence>
<evidence type="ECO:0000259" key="7">
    <source>
        <dbReference type="Pfam" id="PF22725"/>
    </source>
</evidence>
<dbReference type="Gene3D" id="3.40.50.720">
    <property type="entry name" value="NAD(P)-binding Rossmann-like Domain"/>
    <property type="match status" value="1"/>
</dbReference>
<reference evidence="8" key="1">
    <citation type="submission" date="2012-08" db="EMBL/GenBank/DDBJ databases">
        <title>Genome analysis of Colletotrichum orbiculare and Colletotrichum fructicola.</title>
        <authorList>
            <person name="Gan P.H.P."/>
            <person name="Ikeda K."/>
            <person name="Irieda H."/>
            <person name="Narusaka M."/>
            <person name="O'Connell R.J."/>
            <person name="Narusaka Y."/>
            <person name="Takano Y."/>
            <person name="Kubo Y."/>
            <person name="Shirasu K."/>
        </authorList>
    </citation>
    <scope>NUCLEOTIDE SEQUENCE</scope>
    <source>
        <strain evidence="8">Nara gc5</strain>
    </source>
</reference>
<dbReference type="GO" id="GO:0047837">
    <property type="term" value="F:D-xylose 1-dehydrogenase (NADP+) activity"/>
    <property type="evidence" value="ECO:0007669"/>
    <property type="project" value="UniProtKB-EC"/>
</dbReference>
<evidence type="ECO:0000256" key="5">
    <source>
        <dbReference type="ARBA" id="ARBA00049233"/>
    </source>
</evidence>
<evidence type="ECO:0000313" key="8">
    <source>
        <dbReference type="EMBL" id="ELA34965.1"/>
    </source>
</evidence>
<evidence type="ECO:0000256" key="4">
    <source>
        <dbReference type="ARBA" id="ARBA00042988"/>
    </source>
</evidence>
<dbReference type="AlphaFoldDB" id="L2G9B1"/>
<dbReference type="GO" id="GO:0000166">
    <property type="term" value="F:nucleotide binding"/>
    <property type="evidence" value="ECO:0007669"/>
    <property type="project" value="InterPro"/>
</dbReference>
<dbReference type="PANTHER" id="PTHR22604">
    <property type="entry name" value="OXIDOREDUCTASES"/>
    <property type="match status" value="1"/>
</dbReference>
<dbReference type="Pfam" id="PF22725">
    <property type="entry name" value="GFO_IDH_MocA_C3"/>
    <property type="match status" value="1"/>
</dbReference>
<dbReference type="STRING" id="1213859.L2G9B1"/>
<name>L2G9B1_COLFN</name>
<sequence>MPDPFVLRWGIMATGAMSEYFCKDLLTNPSTRAVTDISHTIAAVSSSNDPSKASAFLSRIAHPAPSTVNTYGSNQALVNDLSVDIVYIATPHSHHFQNAMLALTAGKHVLCEKALCVTAAQARCLVLTAKERKLFFMEGVWTRFFPLSRRICELVSGGEIGTVYRVSADLSRANGDGDDVTGKRLDYEDRHRMVNPELAGGVLLGLGVYALTWVFQILYHLQSEDEKEAPEVKAAVQKYHTGIDESVAMLLSFPRHGAVGVATASLRVATDPGETGNPAVRIQGSKGEIQVAHPAYKPALFRIIKQHGNGGESGVRSRRMAATKSRNESFGFSIGDIVLILRGLVRCASLLRGEAVNGFAEHVEAYESFANGAAYLRKFLEVEGEALKPHLRVELRSLNRLLKDFLARMQQLQPSLGKDRKEKGFQRIIQKIRWPFYEKILSGICHKLSSKFNMIKFIVDLNNGSSIRFMNLCPSAGLPRTPVPGPKIVLVDARSEYHGLSMAGVKSWDDLATFIERLFCVGGQSCLAVKNRSYILRNNTTEEMFLVNSPSIPPLEDSVQDGHELEMSMLFPNHTDYNSFCPKCKRFWSNPVSMEMFCTRCGLSARFLDSFDDEPDPVTSLALKDIRRTGLRLVIEQTMLGFGEREPKKMKNQEMLYEQTMNALAKSKNELGPRPMAPARNDKSEIKDFRRITLCSEQWPDFARALSAANWNNNRARAIVRGLKHFLAAKTFSESALAFIVNNSIIGTRRGPETAFLQSIIDASTDRQTLWVPPQEFLSSLEDYICCARNAKAQHSTSAFQLRCLLWTYSETLELHADLIRTSCCLFNRWSGSERSTQIIFSSPRMLTRGLAVPQGVICELSLDIVAGIARIFRERDPVHVLACLPLLIKDSAEIAVAYHLDGNLAAYFRQARVSRDSAVHQLNHASQRWIESTTESRGKLLVDESTFTMICNRIYGVSF</sequence>
<organism evidence="8">
    <name type="scientific">Colletotrichum fructicola (strain Nara gc5)</name>
    <name type="common">Anthracnose fungus</name>
    <name type="synonym">Colletotrichum gloeosporioides (strain Nara gc5)</name>
    <dbReference type="NCBI Taxonomy" id="1213859"/>
    <lineage>
        <taxon>Eukaryota</taxon>
        <taxon>Fungi</taxon>
        <taxon>Dikarya</taxon>
        <taxon>Ascomycota</taxon>
        <taxon>Pezizomycotina</taxon>
        <taxon>Sordariomycetes</taxon>
        <taxon>Hypocreomycetidae</taxon>
        <taxon>Glomerellales</taxon>
        <taxon>Glomerellaceae</taxon>
        <taxon>Colletotrichum</taxon>
        <taxon>Colletotrichum gloeosporioides species complex</taxon>
    </lineage>
</organism>
<dbReference type="PANTHER" id="PTHR22604:SF115">
    <property type="entry name" value="DIHYDRODIOL DEHYDROGENASE, PUTATIVE (AFU_ORTHOLOGUE AFUA_1G07520)-RELATED"/>
    <property type="match status" value="1"/>
</dbReference>
<evidence type="ECO:0000256" key="3">
    <source>
        <dbReference type="ARBA" id="ARBA00038984"/>
    </source>
</evidence>
<accession>L2G9B1</accession>
<protein>
    <recommendedName>
        <fullName evidence="3">D-xylose 1-dehydrogenase (NADP(+), D-xylono-1,5-lactone-forming)</fullName>
        <ecNumber evidence="3">1.1.1.179</ecNumber>
    </recommendedName>
    <alternativeName>
        <fullName evidence="4">D-xylose-NADP dehydrogenase</fullName>
    </alternativeName>
</protein>
<proteinExistence type="inferred from homology"/>
<dbReference type="SUPFAM" id="SSF55347">
    <property type="entry name" value="Glyceraldehyde-3-phosphate dehydrogenase-like, C-terminal domain"/>
    <property type="match status" value="1"/>
</dbReference>